<sequence length="107" mass="11618">MERFIKSLMLGSAAGIIGGIPMAFQNLNWQTLIAAFLHWLVLGILVTHTKLPTYNWLSGAIIGGLTSLPLMVLVSVQAPSAWAYILVISVVLGCLIGLIRNKIVFEK</sequence>
<name>A0A2C8FFP6_9BACT</name>
<organism evidence="2 3">
    <name type="scientific">Pseudodesulfovibrio profundus</name>
    <dbReference type="NCBI Taxonomy" id="57320"/>
    <lineage>
        <taxon>Bacteria</taxon>
        <taxon>Pseudomonadati</taxon>
        <taxon>Thermodesulfobacteriota</taxon>
        <taxon>Desulfovibrionia</taxon>
        <taxon>Desulfovibrionales</taxon>
        <taxon>Desulfovibrionaceae</taxon>
    </lineage>
</organism>
<feature type="transmembrane region" description="Helical" evidence="1">
    <location>
        <begin position="54"/>
        <end position="75"/>
    </location>
</feature>
<evidence type="ECO:0000256" key="1">
    <source>
        <dbReference type="SAM" id="Phobius"/>
    </source>
</evidence>
<evidence type="ECO:0000313" key="2">
    <source>
        <dbReference type="EMBL" id="SOB60929.1"/>
    </source>
</evidence>
<keyword evidence="3" id="KW-1185">Reference proteome</keyword>
<dbReference type="OrthoDB" id="1047115at2"/>
<proteinExistence type="predicted"/>
<feature type="transmembrane region" description="Helical" evidence="1">
    <location>
        <begin position="30"/>
        <end position="47"/>
    </location>
</feature>
<accession>A0A2C8FFP6</accession>
<keyword evidence="1" id="KW-1133">Transmembrane helix</keyword>
<feature type="transmembrane region" description="Helical" evidence="1">
    <location>
        <begin position="81"/>
        <end position="99"/>
    </location>
</feature>
<gene>
    <name evidence="2" type="ORF">DPRO_4010</name>
</gene>
<dbReference type="AlphaFoldDB" id="A0A2C8FFP6"/>
<reference evidence="3" key="1">
    <citation type="submission" date="2017-09" db="EMBL/GenBank/DDBJ databases">
        <authorList>
            <person name="Regsiter A."/>
            <person name="William W."/>
        </authorList>
    </citation>
    <scope>NUCLEOTIDE SEQUENCE [LARGE SCALE GENOMIC DNA]</scope>
    <source>
        <strain evidence="3">500-1</strain>
    </source>
</reference>
<keyword evidence="1" id="KW-0472">Membrane</keyword>
<keyword evidence="1" id="KW-0812">Transmembrane</keyword>
<dbReference type="Proteomes" id="UP000219215">
    <property type="component" value="Chromosome DPRO"/>
</dbReference>
<feature type="transmembrane region" description="Helical" evidence="1">
    <location>
        <begin position="7"/>
        <end position="24"/>
    </location>
</feature>
<protein>
    <submittedName>
        <fullName evidence="2">Uncharacterized protein</fullName>
    </submittedName>
</protein>
<dbReference type="RefSeq" id="WP_097013590.1">
    <property type="nucleotide sequence ID" value="NZ_LT907975.1"/>
</dbReference>
<dbReference type="EMBL" id="LT907975">
    <property type="protein sequence ID" value="SOB60929.1"/>
    <property type="molecule type" value="Genomic_DNA"/>
</dbReference>
<dbReference type="KEGG" id="pprf:DPRO_4010"/>
<evidence type="ECO:0000313" key="3">
    <source>
        <dbReference type="Proteomes" id="UP000219215"/>
    </source>
</evidence>